<dbReference type="GO" id="GO:0031419">
    <property type="term" value="F:cobalamin binding"/>
    <property type="evidence" value="ECO:0007669"/>
    <property type="project" value="InterPro"/>
</dbReference>
<dbReference type="GO" id="GO:0003824">
    <property type="term" value="F:catalytic activity"/>
    <property type="evidence" value="ECO:0007669"/>
    <property type="project" value="InterPro"/>
</dbReference>
<protein>
    <submittedName>
        <fullName evidence="1">Unannotated protein</fullName>
    </submittedName>
</protein>
<dbReference type="AlphaFoldDB" id="A0A6J6RWG8"/>
<reference evidence="1" key="1">
    <citation type="submission" date="2020-05" db="EMBL/GenBank/DDBJ databases">
        <authorList>
            <person name="Chiriac C."/>
            <person name="Salcher M."/>
            <person name="Ghai R."/>
            <person name="Kavagutti S V."/>
        </authorList>
    </citation>
    <scope>NUCLEOTIDE SEQUENCE</scope>
</reference>
<dbReference type="Gene3D" id="3.20.20.240">
    <property type="entry name" value="Methylmalonyl-CoA mutase"/>
    <property type="match status" value="1"/>
</dbReference>
<accession>A0A6J6RWG8</accession>
<dbReference type="InterPro" id="IPR016176">
    <property type="entry name" value="Cbl-dep_enz_cat"/>
</dbReference>
<sequence>MYPMKEALRVGATLGEVSDALREVFGVYRPGQ</sequence>
<evidence type="ECO:0000313" key="1">
    <source>
        <dbReference type="EMBL" id="CAB4726801.1"/>
    </source>
</evidence>
<organism evidence="1">
    <name type="scientific">freshwater metagenome</name>
    <dbReference type="NCBI Taxonomy" id="449393"/>
    <lineage>
        <taxon>unclassified sequences</taxon>
        <taxon>metagenomes</taxon>
        <taxon>ecological metagenomes</taxon>
    </lineage>
</organism>
<dbReference type="EMBL" id="CAEZXX010000194">
    <property type="protein sequence ID" value="CAB4726801.1"/>
    <property type="molecule type" value="Genomic_DNA"/>
</dbReference>
<proteinExistence type="predicted"/>
<gene>
    <name evidence="1" type="ORF">UFOPK2602_02101</name>
</gene>
<dbReference type="SUPFAM" id="SSF51703">
    <property type="entry name" value="Cobalamin (vitamin B12)-dependent enzymes"/>
    <property type="match status" value="1"/>
</dbReference>
<name>A0A6J6RWG8_9ZZZZ</name>